<name>A0A6V7WES6_MELEN</name>
<protein>
    <submittedName>
        <fullName evidence="1">Uncharacterized protein</fullName>
    </submittedName>
</protein>
<gene>
    <name evidence="1" type="ORF">MENT_LOCUS37949</name>
</gene>
<evidence type="ECO:0000313" key="2">
    <source>
        <dbReference type="Proteomes" id="UP000580250"/>
    </source>
</evidence>
<evidence type="ECO:0000313" key="1">
    <source>
        <dbReference type="EMBL" id="CAD2185516.1"/>
    </source>
</evidence>
<dbReference type="AlphaFoldDB" id="A0A6V7WES6"/>
<accession>A0A6V7WES6</accession>
<comment type="caution">
    <text evidence="1">The sequence shown here is derived from an EMBL/GenBank/DDBJ whole genome shotgun (WGS) entry which is preliminary data.</text>
</comment>
<organism evidence="1 2">
    <name type="scientific">Meloidogyne enterolobii</name>
    <name type="common">Root-knot nematode worm</name>
    <name type="synonym">Meloidogyne mayaguensis</name>
    <dbReference type="NCBI Taxonomy" id="390850"/>
    <lineage>
        <taxon>Eukaryota</taxon>
        <taxon>Metazoa</taxon>
        <taxon>Ecdysozoa</taxon>
        <taxon>Nematoda</taxon>
        <taxon>Chromadorea</taxon>
        <taxon>Rhabditida</taxon>
        <taxon>Tylenchina</taxon>
        <taxon>Tylenchomorpha</taxon>
        <taxon>Tylenchoidea</taxon>
        <taxon>Meloidogynidae</taxon>
        <taxon>Meloidogyninae</taxon>
        <taxon>Meloidogyne</taxon>
    </lineage>
</organism>
<dbReference type="Proteomes" id="UP000580250">
    <property type="component" value="Unassembled WGS sequence"/>
</dbReference>
<proteinExistence type="predicted"/>
<reference evidence="1 2" key="1">
    <citation type="submission" date="2020-08" db="EMBL/GenBank/DDBJ databases">
        <authorList>
            <person name="Koutsovoulos G."/>
            <person name="Danchin GJ E."/>
        </authorList>
    </citation>
    <scope>NUCLEOTIDE SEQUENCE [LARGE SCALE GENOMIC DNA]</scope>
</reference>
<dbReference type="EMBL" id="CAJEWN010000549">
    <property type="protein sequence ID" value="CAD2185516.1"/>
    <property type="molecule type" value="Genomic_DNA"/>
</dbReference>
<sequence>MQHDCIDCSDRACSTALIDENFFTCLASSNEYGSRVGKVACRRNHEGTCFIIKWEGQKGRYKGGCGLCRKNYKNEQCYDCEGKNYENGNIKLWHICEKKICYIYMDDQGKQNAGCGNCPDVNFICYDCKESECNSKTNYDKSVKCYVSYGKLATKRVRACNDNKCYVAITIQGFSS</sequence>